<protein>
    <submittedName>
        <fullName evidence="1">Uncharacterized protein</fullName>
    </submittedName>
</protein>
<dbReference type="AlphaFoldDB" id="X1RKV2"/>
<evidence type="ECO:0000313" key="1">
    <source>
        <dbReference type="EMBL" id="GAI63795.1"/>
    </source>
</evidence>
<reference evidence="1" key="1">
    <citation type="journal article" date="2014" name="Front. Microbiol.">
        <title>High frequency of phylogenetically diverse reductive dehalogenase-homologous genes in deep subseafloor sedimentary metagenomes.</title>
        <authorList>
            <person name="Kawai M."/>
            <person name="Futagami T."/>
            <person name="Toyoda A."/>
            <person name="Takaki Y."/>
            <person name="Nishi S."/>
            <person name="Hori S."/>
            <person name="Arai W."/>
            <person name="Tsubouchi T."/>
            <person name="Morono Y."/>
            <person name="Uchiyama I."/>
            <person name="Ito T."/>
            <person name="Fujiyama A."/>
            <person name="Inagaki F."/>
            <person name="Takami H."/>
        </authorList>
    </citation>
    <scope>NUCLEOTIDE SEQUENCE</scope>
    <source>
        <strain evidence="1">Expedition CK06-06</strain>
    </source>
</reference>
<organism evidence="1">
    <name type="scientific">marine sediment metagenome</name>
    <dbReference type="NCBI Taxonomy" id="412755"/>
    <lineage>
        <taxon>unclassified sequences</taxon>
        <taxon>metagenomes</taxon>
        <taxon>ecological metagenomes</taxon>
    </lineage>
</organism>
<name>X1RKV2_9ZZZZ</name>
<gene>
    <name evidence="1" type="ORF">S12H4_01812</name>
</gene>
<accession>X1RKV2</accession>
<dbReference type="EMBL" id="BARW01000388">
    <property type="protein sequence ID" value="GAI63795.1"/>
    <property type="molecule type" value="Genomic_DNA"/>
</dbReference>
<proteinExistence type="predicted"/>
<comment type="caution">
    <text evidence="1">The sequence shown here is derived from an EMBL/GenBank/DDBJ whole genome shotgun (WGS) entry which is preliminary data.</text>
</comment>
<sequence>MANIEFRVKPHGILPGNQMVEFWRGGVFVAGIYPHEDGIRMVSKYIDGVEHEPEYPPAVVVQLSEVKERKPTTLRELGY</sequence>